<gene>
    <name evidence="7" type="primary">efp</name>
    <name evidence="12" type="ORF">UU02_C0039G0004</name>
</gene>
<evidence type="ECO:0000259" key="10">
    <source>
        <dbReference type="SMART" id="SM00841"/>
    </source>
</evidence>
<feature type="domain" description="Elongation factor P C-terminal" evidence="10">
    <location>
        <begin position="131"/>
        <end position="186"/>
    </location>
</feature>
<comment type="pathway">
    <text evidence="2 7">Protein biosynthesis; polypeptide chain elongation.</text>
</comment>
<dbReference type="InterPro" id="IPR001059">
    <property type="entry name" value="Transl_elong_P/YeiP_cen"/>
</dbReference>
<dbReference type="Pfam" id="PF08207">
    <property type="entry name" value="EFP_N"/>
    <property type="match status" value="1"/>
</dbReference>
<comment type="function">
    <text evidence="7">Involved in peptide bond synthesis. Stimulates efficient translation and peptide-bond synthesis on native or reconstituted 70S ribosomes in vitro. Probably functions indirectly by altering the affinity of the ribosome for aminoacyl-tRNA, thus increasing their reactivity as acceptors for peptidyl transferase.</text>
</comment>
<organism evidence="12 13">
    <name type="scientific">Candidatus Woesebacteria bacterium GW2011_GWA1_40_43</name>
    <dbReference type="NCBI Taxonomy" id="1618553"/>
    <lineage>
        <taxon>Bacteria</taxon>
        <taxon>Candidatus Woeseibacteriota</taxon>
    </lineage>
</organism>
<accession>A0A0G0SKK7</accession>
<evidence type="ECO:0000256" key="7">
    <source>
        <dbReference type="HAMAP-Rule" id="MF_00141"/>
    </source>
</evidence>
<dbReference type="GO" id="GO:0003746">
    <property type="term" value="F:translation elongation factor activity"/>
    <property type="evidence" value="ECO:0007669"/>
    <property type="project" value="UniProtKB-UniRule"/>
</dbReference>
<evidence type="ECO:0000256" key="8">
    <source>
        <dbReference type="NCBIfam" id="TIGR00038"/>
    </source>
</evidence>
<dbReference type="Proteomes" id="UP000034293">
    <property type="component" value="Unassembled WGS sequence"/>
</dbReference>
<keyword evidence="5 7" id="KW-0251">Elongation factor</keyword>
<dbReference type="Pfam" id="PF09285">
    <property type="entry name" value="Elong-fact-P_C"/>
    <property type="match status" value="1"/>
</dbReference>
<evidence type="ECO:0000256" key="2">
    <source>
        <dbReference type="ARBA" id="ARBA00004815"/>
    </source>
</evidence>
<dbReference type="SUPFAM" id="SSF50249">
    <property type="entry name" value="Nucleic acid-binding proteins"/>
    <property type="match status" value="2"/>
</dbReference>
<dbReference type="InterPro" id="IPR012340">
    <property type="entry name" value="NA-bd_OB-fold"/>
</dbReference>
<dbReference type="HAMAP" id="MF_00141">
    <property type="entry name" value="EF_P"/>
    <property type="match status" value="1"/>
</dbReference>
<proteinExistence type="inferred from homology"/>
<dbReference type="SUPFAM" id="SSF50104">
    <property type="entry name" value="Translation proteins SH3-like domain"/>
    <property type="match status" value="1"/>
</dbReference>
<dbReference type="CDD" id="cd04470">
    <property type="entry name" value="S1_EF-P_repeat_1"/>
    <property type="match status" value="1"/>
</dbReference>
<evidence type="ECO:0000256" key="4">
    <source>
        <dbReference type="ARBA" id="ARBA00022490"/>
    </source>
</evidence>
<evidence type="ECO:0000313" key="12">
    <source>
        <dbReference type="EMBL" id="KKR62906.1"/>
    </source>
</evidence>
<dbReference type="EMBL" id="LBZA01000039">
    <property type="protein sequence ID" value="KKR62906.1"/>
    <property type="molecule type" value="Genomic_DNA"/>
</dbReference>
<evidence type="ECO:0000256" key="3">
    <source>
        <dbReference type="ARBA" id="ARBA00009479"/>
    </source>
</evidence>
<sequence>MNTINAGNITKGSFIIFKGAPVFITKAEFMSPGKGSPVMRIKFKNVQTGAAGEFTYKTGESVEVAEIEKKEMEYLYRDGEELVFMNPKSYDQVSIPMGLIDDQFGYLTPNLKCWIVWYKGSPIGATLPSHVTLKVTESPDEVAGNRINAPKKTVRLETGIEAQVPLFIKIGEKVQLDTTTGEYLGRVK</sequence>
<evidence type="ECO:0000313" key="13">
    <source>
        <dbReference type="Proteomes" id="UP000034293"/>
    </source>
</evidence>
<dbReference type="NCBIfam" id="NF001810">
    <property type="entry name" value="PRK00529.1"/>
    <property type="match status" value="1"/>
</dbReference>
<comment type="similarity">
    <text evidence="3 7 9">Belongs to the elongation factor P family.</text>
</comment>
<dbReference type="FunFam" id="2.40.50.140:FF:000004">
    <property type="entry name" value="Elongation factor P"/>
    <property type="match status" value="1"/>
</dbReference>
<keyword evidence="4 7" id="KW-0963">Cytoplasm</keyword>
<dbReference type="SMART" id="SM01185">
    <property type="entry name" value="EFP"/>
    <property type="match status" value="1"/>
</dbReference>
<feature type="domain" description="Translation elongation factor P/YeiP central" evidence="11">
    <location>
        <begin position="69"/>
        <end position="123"/>
    </location>
</feature>
<dbReference type="SMART" id="SM00841">
    <property type="entry name" value="Elong-fact-P_C"/>
    <property type="match status" value="1"/>
</dbReference>
<evidence type="ECO:0000256" key="5">
    <source>
        <dbReference type="ARBA" id="ARBA00022768"/>
    </source>
</evidence>
<dbReference type="GO" id="GO:0043043">
    <property type="term" value="P:peptide biosynthetic process"/>
    <property type="evidence" value="ECO:0007669"/>
    <property type="project" value="InterPro"/>
</dbReference>
<comment type="subcellular location">
    <subcellularLocation>
        <location evidence="1 7">Cytoplasm</location>
    </subcellularLocation>
</comment>
<dbReference type="InterPro" id="IPR011768">
    <property type="entry name" value="Transl_elongation_fac_P"/>
</dbReference>
<dbReference type="PIRSF" id="PIRSF005901">
    <property type="entry name" value="EF-P"/>
    <property type="match status" value="1"/>
</dbReference>
<evidence type="ECO:0000256" key="9">
    <source>
        <dbReference type="RuleBase" id="RU004389"/>
    </source>
</evidence>
<evidence type="ECO:0000259" key="11">
    <source>
        <dbReference type="SMART" id="SM01185"/>
    </source>
</evidence>
<name>A0A0G0SKK7_9BACT</name>
<evidence type="ECO:0000256" key="6">
    <source>
        <dbReference type="ARBA" id="ARBA00022917"/>
    </source>
</evidence>
<comment type="caution">
    <text evidence="12">The sequence shown here is derived from an EMBL/GenBank/DDBJ whole genome shotgun (WGS) entry which is preliminary data.</text>
</comment>
<keyword evidence="6 7" id="KW-0648">Protein biosynthesis</keyword>
<protein>
    <recommendedName>
        <fullName evidence="7 8">Elongation factor P</fullName>
        <shortName evidence="7">EF-P</shortName>
    </recommendedName>
</protein>
<dbReference type="InterPro" id="IPR014722">
    <property type="entry name" value="Rib_uL2_dom2"/>
</dbReference>
<dbReference type="Gene3D" id="2.30.30.30">
    <property type="match status" value="1"/>
</dbReference>
<dbReference type="FunFam" id="2.40.50.140:FF:000009">
    <property type="entry name" value="Elongation factor P"/>
    <property type="match status" value="1"/>
</dbReference>
<dbReference type="InterPro" id="IPR015365">
    <property type="entry name" value="Elong-fact-P_C"/>
</dbReference>
<dbReference type="GO" id="GO:0005829">
    <property type="term" value="C:cytosol"/>
    <property type="evidence" value="ECO:0007669"/>
    <property type="project" value="UniProtKB-ARBA"/>
</dbReference>
<dbReference type="UniPathway" id="UPA00345"/>
<dbReference type="Gene3D" id="2.40.50.140">
    <property type="entry name" value="Nucleic acid-binding proteins"/>
    <property type="match status" value="2"/>
</dbReference>
<dbReference type="PANTHER" id="PTHR30053:SF14">
    <property type="entry name" value="TRANSLATION ELONGATION FACTOR KOW-LIKE DOMAIN-CONTAINING PROTEIN"/>
    <property type="match status" value="1"/>
</dbReference>
<reference evidence="12 13" key="1">
    <citation type="journal article" date="2015" name="Nature">
        <title>rRNA introns, odd ribosomes, and small enigmatic genomes across a large radiation of phyla.</title>
        <authorList>
            <person name="Brown C.T."/>
            <person name="Hug L.A."/>
            <person name="Thomas B.C."/>
            <person name="Sharon I."/>
            <person name="Castelle C.J."/>
            <person name="Singh A."/>
            <person name="Wilkins M.J."/>
            <person name="Williams K.H."/>
            <person name="Banfield J.F."/>
        </authorList>
    </citation>
    <scope>NUCLEOTIDE SEQUENCE [LARGE SCALE GENOMIC DNA]</scope>
</reference>
<dbReference type="AlphaFoldDB" id="A0A0G0SKK7"/>
<dbReference type="InterPro" id="IPR008991">
    <property type="entry name" value="Translation_prot_SH3-like_sf"/>
</dbReference>
<dbReference type="InterPro" id="IPR013185">
    <property type="entry name" value="Transl_elong_KOW-like"/>
</dbReference>
<dbReference type="InterPro" id="IPR020599">
    <property type="entry name" value="Transl_elong_fac_P/YeiP"/>
</dbReference>
<dbReference type="PANTHER" id="PTHR30053">
    <property type="entry name" value="ELONGATION FACTOR P"/>
    <property type="match status" value="1"/>
</dbReference>
<evidence type="ECO:0000256" key="1">
    <source>
        <dbReference type="ARBA" id="ARBA00004496"/>
    </source>
</evidence>
<dbReference type="Pfam" id="PF01132">
    <property type="entry name" value="EFP"/>
    <property type="match status" value="1"/>
</dbReference>
<dbReference type="NCBIfam" id="TIGR00038">
    <property type="entry name" value="efp"/>
    <property type="match status" value="1"/>
</dbReference>